<gene>
    <name evidence="2" type="ORF">Cvel_4288</name>
</gene>
<dbReference type="AlphaFoldDB" id="A0A0G4G8E8"/>
<evidence type="ECO:0000313" key="2">
    <source>
        <dbReference type="EMBL" id="CEM24624.1"/>
    </source>
</evidence>
<dbReference type="EMBL" id="CDMZ01000959">
    <property type="protein sequence ID" value="CEM24624.1"/>
    <property type="molecule type" value="Genomic_DNA"/>
</dbReference>
<proteinExistence type="predicted"/>
<protein>
    <submittedName>
        <fullName evidence="2">Uncharacterized protein</fullName>
    </submittedName>
</protein>
<dbReference type="VEuPathDB" id="CryptoDB:Cvel_4288"/>
<organism evidence="2">
    <name type="scientific">Chromera velia CCMP2878</name>
    <dbReference type="NCBI Taxonomy" id="1169474"/>
    <lineage>
        <taxon>Eukaryota</taxon>
        <taxon>Sar</taxon>
        <taxon>Alveolata</taxon>
        <taxon>Colpodellida</taxon>
        <taxon>Chromeraceae</taxon>
        <taxon>Chromera</taxon>
    </lineage>
</organism>
<reference evidence="2" key="1">
    <citation type="submission" date="2014-11" db="EMBL/GenBank/DDBJ databases">
        <authorList>
            <person name="Otto D Thomas"/>
            <person name="Naeem Raeece"/>
        </authorList>
    </citation>
    <scope>NUCLEOTIDE SEQUENCE</scope>
</reference>
<feature type="region of interest" description="Disordered" evidence="1">
    <location>
        <begin position="79"/>
        <end position="98"/>
    </location>
</feature>
<accession>A0A0G4G8E8</accession>
<name>A0A0G4G8E8_9ALVE</name>
<sequence>MGYLKASFVHLCSTILCSVDDVKLEIGRHKNAAATAGPQGASSDPSVHDLTVADRERALELLLSQQRVVSLLYEKTFPERPTTPLIAPPPGEDIGGFGEMLPERTAEMIEREVHREPSRPAGPPH</sequence>
<evidence type="ECO:0000256" key="1">
    <source>
        <dbReference type="SAM" id="MobiDB-lite"/>
    </source>
</evidence>